<evidence type="ECO:0000259" key="9">
    <source>
        <dbReference type="Pfam" id="PF00482"/>
    </source>
</evidence>
<feature type="domain" description="Type II secretion system protein GspF" evidence="9">
    <location>
        <begin position="134"/>
        <end position="253"/>
    </location>
</feature>
<evidence type="ECO:0000256" key="4">
    <source>
        <dbReference type="ARBA" id="ARBA00022989"/>
    </source>
</evidence>
<evidence type="ECO:0000313" key="11">
    <source>
        <dbReference type="EMBL" id="MBP2065371.1"/>
    </source>
</evidence>
<organism evidence="10">
    <name type="scientific">Streptomyces iranensis</name>
    <dbReference type="NCBI Taxonomy" id="576784"/>
    <lineage>
        <taxon>Bacteria</taxon>
        <taxon>Bacillati</taxon>
        <taxon>Actinomycetota</taxon>
        <taxon>Actinomycetes</taxon>
        <taxon>Kitasatosporales</taxon>
        <taxon>Streptomycetaceae</taxon>
        <taxon>Streptomyces</taxon>
        <taxon>Streptomyces violaceusniger group</taxon>
    </lineage>
</organism>
<evidence type="ECO:0000256" key="8">
    <source>
        <dbReference type="SAM" id="Phobius"/>
    </source>
</evidence>
<evidence type="ECO:0000256" key="1">
    <source>
        <dbReference type="ARBA" id="ARBA00004651"/>
    </source>
</evidence>
<dbReference type="AlphaFoldDB" id="A0A060ZRB8"/>
<proteinExistence type="predicted"/>
<dbReference type="HOGENOM" id="CLU_065779_0_0_11"/>
<sequence length="320" mass="33596">MTGAGADPGALTLCAATLCVGVALWLLTGRDRELRRARLLLAGGGPVESERADPVRRLSETAAWLRERWRVKYGGRMGRELLCLPVGCVIALLGASVLPLLGAVLATPVVGRWLRSRRGERDRVRRAAGVIQLCATVAGELRAGRHPGEALLAVDPGHLRERWGLVTAAARFGGDVPDALRRVARLPGAEGLTGVAACWQVAVDEGAGLAAGLDRVAAALRAERDQRESLDAKLAGAKATALGLAVLPIVGLVLGGLMGSDPLHVLLHTPAGLSCLLLGGLLEWAGLVWTGRMVRAAREPGRRRGDPHLGRGPADRRSGR</sequence>
<evidence type="ECO:0000313" key="10">
    <source>
        <dbReference type="EMBL" id="CDR08707.1"/>
    </source>
</evidence>
<dbReference type="PANTHER" id="PTHR35007:SF4">
    <property type="entry name" value="CONSERVED TRANSMEMBRANE PROTEIN-RELATED"/>
    <property type="match status" value="1"/>
</dbReference>
<keyword evidence="12" id="KW-1185">Reference proteome</keyword>
<dbReference type="Pfam" id="PF00482">
    <property type="entry name" value="T2SSF"/>
    <property type="match status" value="1"/>
</dbReference>
<dbReference type="RefSeq" id="WP_044573108.1">
    <property type="nucleotide sequence ID" value="NZ_BAABDR010000022.1"/>
</dbReference>
<protein>
    <submittedName>
        <fullName evidence="11">Tight adherence protein B</fullName>
    </submittedName>
    <submittedName>
        <fullName evidence="10">Type II secretion system F domain-containingprotein</fullName>
    </submittedName>
</protein>
<name>A0A060ZRB8_9ACTN</name>
<keyword evidence="5 8" id="KW-0472">Membrane</keyword>
<dbReference type="PANTHER" id="PTHR35007">
    <property type="entry name" value="INTEGRAL MEMBRANE PROTEIN-RELATED"/>
    <property type="match status" value="1"/>
</dbReference>
<keyword evidence="3 8" id="KW-0812">Transmembrane</keyword>
<evidence type="ECO:0000256" key="7">
    <source>
        <dbReference type="SAM" id="MobiDB-lite"/>
    </source>
</evidence>
<comment type="subcellular location">
    <subcellularLocation>
        <location evidence="1">Cell membrane</location>
        <topology evidence="1">Multi-pass membrane protein</topology>
    </subcellularLocation>
</comment>
<dbReference type="Proteomes" id="UP000756710">
    <property type="component" value="Unassembled WGS sequence"/>
</dbReference>
<evidence type="ECO:0000256" key="3">
    <source>
        <dbReference type="ARBA" id="ARBA00022692"/>
    </source>
</evidence>
<feature type="transmembrane region" description="Helical" evidence="8">
    <location>
        <begin position="271"/>
        <end position="294"/>
    </location>
</feature>
<feature type="coiled-coil region" evidence="6">
    <location>
        <begin position="213"/>
        <end position="240"/>
    </location>
</feature>
<feature type="transmembrane region" description="Helical" evidence="8">
    <location>
        <begin position="239"/>
        <end position="259"/>
    </location>
</feature>
<reference evidence="10" key="1">
    <citation type="submission" date="2014-05" db="EMBL/GenBank/DDBJ databases">
        <authorList>
            <person name="Horn Fabian"/>
        </authorList>
    </citation>
    <scope>NUCLEOTIDE SEQUENCE</scope>
</reference>
<feature type="region of interest" description="Disordered" evidence="7">
    <location>
        <begin position="299"/>
        <end position="320"/>
    </location>
</feature>
<keyword evidence="2" id="KW-1003">Cell membrane</keyword>
<dbReference type="GO" id="GO:0005886">
    <property type="term" value="C:plasma membrane"/>
    <property type="evidence" value="ECO:0007669"/>
    <property type="project" value="UniProtKB-SubCell"/>
</dbReference>
<evidence type="ECO:0000313" key="12">
    <source>
        <dbReference type="Proteomes" id="UP000756710"/>
    </source>
</evidence>
<keyword evidence="4 8" id="KW-1133">Transmembrane helix</keyword>
<feature type="transmembrane region" description="Helical" evidence="8">
    <location>
        <begin position="6"/>
        <end position="28"/>
    </location>
</feature>
<dbReference type="EMBL" id="JAGGLR010000019">
    <property type="protein sequence ID" value="MBP2065371.1"/>
    <property type="molecule type" value="Genomic_DNA"/>
</dbReference>
<accession>A0A060ZRB8</accession>
<evidence type="ECO:0000256" key="2">
    <source>
        <dbReference type="ARBA" id="ARBA00022475"/>
    </source>
</evidence>
<dbReference type="EMBL" id="LK022848">
    <property type="protein sequence ID" value="CDR08707.1"/>
    <property type="molecule type" value="Genomic_DNA"/>
</dbReference>
<gene>
    <name evidence="11" type="ORF">J2Z30_006408</name>
    <name evidence="10" type="ORF">SIRAN5355</name>
</gene>
<evidence type="ECO:0000256" key="6">
    <source>
        <dbReference type="SAM" id="Coils"/>
    </source>
</evidence>
<keyword evidence="6" id="KW-0175">Coiled coil</keyword>
<dbReference type="InterPro" id="IPR018076">
    <property type="entry name" value="T2SS_GspF_dom"/>
</dbReference>
<evidence type="ECO:0000256" key="5">
    <source>
        <dbReference type="ARBA" id="ARBA00023136"/>
    </source>
</evidence>
<reference evidence="11 12" key="2">
    <citation type="submission" date="2021-03" db="EMBL/GenBank/DDBJ databases">
        <title>Genomic Encyclopedia of Type Strains, Phase IV (KMG-IV): sequencing the most valuable type-strain genomes for metagenomic binning, comparative biology and taxonomic classification.</title>
        <authorList>
            <person name="Goeker M."/>
        </authorList>
    </citation>
    <scope>NUCLEOTIDE SEQUENCE [LARGE SCALE GENOMIC DNA]</scope>
    <source>
        <strain evidence="11 12">DSM 41954</strain>
    </source>
</reference>